<dbReference type="GO" id="GO:1902201">
    <property type="term" value="P:negative regulation of bacterial-type flagellum-dependent cell motility"/>
    <property type="evidence" value="ECO:0007669"/>
    <property type="project" value="TreeGrafter"/>
</dbReference>
<evidence type="ECO:0000313" key="3">
    <source>
        <dbReference type="EMBL" id="CAB4749170.1"/>
    </source>
</evidence>
<accession>A0A6J6TP39</accession>
<feature type="domain" description="GGDEF" evidence="2">
    <location>
        <begin position="568"/>
        <end position="698"/>
    </location>
</feature>
<dbReference type="CDD" id="cd01949">
    <property type="entry name" value="GGDEF"/>
    <property type="match status" value="1"/>
</dbReference>
<dbReference type="SUPFAM" id="SSF55781">
    <property type="entry name" value="GAF domain-like"/>
    <property type="match status" value="2"/>
</dbReference>
<gene>
    <name evidence="3" type="ORF">UFOPK2766_01545</name>
</gene>
<feature type="region of interest" description="Disordered" evidence="1">
    <location>
        <begin position="707"/>
        <end position="728"/>
    </location>
</feature>
<evidence type="ECO:0000259" key="2">
    <source>
        <dbReference type="PROSITE" id="PS50887"/>
    </source>
</evidence>
<dbReference type="InterPro" id="IPR000160">
    <property type="entry name" value="GGDEF_dom"/>
</dbReference>
<name>A0A6J6TP39_9ZZZZ</name>
<dbReference type="GO" id="GO:0043709">
    <property type="term" value="P:cell adhesion involved in single-species biofilm formation"/>
    <property type="evidence" value="ECO:0007669"/>
    <property type="project" value="TreeGrafter"/>
</dbReference>
<dbReference type="GO" id="GO:0005886">
    <property type="term" value="C:plasma membrane"/>
    <property type="evidence" value="ECO:0007669"/>
    <property type="project" value="TreeGrafter"/>
</dbReference>
<dbReference type="PANTHER" id="PTHR45138:SF9">
    <property type="entry name" value="DIGUANYLATE CYCLASE DGCM-RELATED"/>
    <property type="match status" value="1"/>
</dbReference>
<dbReference type="PROSITE" id="PS50887">
    <property type="entry name" value="GGDEF"/>
    <property type="match status" value="1"/>
</dbReference>
<dbReference type="Gene3D" id="3.30.450.40">
    <property type="match status" value="2"/>
</dbReference>
<dbReference type="SUPFAM" id="SSF55073">
    <property type="entry name" value="Nucleotide cyclase"/>
    <property type="match status" value="1"/>
</dbReference>
<evidence type="ECO:0000256" key="1">
    <source>
        <dbReference type="SAM" id="MobiDB-lite"/>
    </source>
</evidence>
<dbReference type="PANTHER" id="PTHR45138">
    <property type="entry name" value="REGULATORY COMPONENTS OF SENSORY TRANSDUCTION SYSTEM"/>
    <property type="match status" value="1"/>
</dbReference>
<proteinExistence type="predicted"/>
<dbReference type="SMART" id="SM00065">
    <property type="entry name" value="GAF"/>
    <property type="match status" value="2"/>
</dbReference>
<dbReference type="NCBIfam" id="TIGR00254">
    <property type="entry name" value="GGDEF"/>
    <property type="match status" value="1"/>
</dbReference>
<dbReference type="SMART" id="SM00267">
    <property type="entry name" value="GGDEF"/>
    <property type="match status" value="1"/>
</dbReference>
<organism evidence="3">
    <name type="scientific">freshwater metagenome</name>
    <dbReference type="NCBI Taxonomy" id="449393"/>
    <lineage>
        <taxon>unclassified sequences</taxon>
        <taxon>metagenomes</taxon>
        <taxon>ecological metagenomes</taxon>
    </lineage>
</organism>
<feature type="compositionally biased region" description="Basic and acidic residues" evidence="1">
    <location>
        <begin position="719"/>
        <end position="728"/>
    </location>
</feature>
<sequence>MLEEVDTYESSDRALMPPPEPESDQIGRKSAARAESDPAQDLVECQTLLLQTLSDLYRDASKSELEDMALDRLLARIQDIAHCAEVQIASVSGSASSEIRITVLAATPRFRSLGIHGFASVESDRTDGPELVDHRLDLNSIVGAAIRVGATVVSEDVAADPRAGAVDRHLLASANFVGLPLTGSNGIVGILSLASLPAGSEHAAAQLLEPLCLALGSLLDRRQDRVLADQLRAGYSQAQSEFVALAQMVEAVVAITDNEGMVGFMNPYAETTFGVTSADLGPAFALNRLLGSDSQHFGSLQAQPHTSLGPLARHAEREWQIALPRHTGDVSLSMKSRVLRDKFGNQNGVLHVGTPAPDEKATAGTSRRMQHVQDQLDDMTLREGNLRLLTEMFSYVMVADSVRAALTVIATYAPRLLSDGNVVLHRIRSESARSTSEVQTGDFGDLLTATDCWAVRTGRIHLNLPERATRCSHAGTEGPSICAPLLDGETVLGVLTIDASAEAAEQLPQRVSFVEAMIFQMSLALNNLRLRRSLSDQALTDPLTTVGNRRRAAEALDDAYESCRTNQESFALLMADIDLFKQVNDSYGHDVGDQVLKQVASTLTASVRESDAVARVGGEEFLIVLRNISAPDAERVAEQIRSRVESCEGESLPKCTISIGLLHVADCAIDLEALTPLVDSALYRAKATGRNRVSVVQNRAIQSQLKNASTTSVDSAEPLDLKESSVSP</sequence>
<dbReference type="InterPro" id="IPR029787">
    <property type="entry name" value="Nucleotide_cyclase"/>
</dbReference>
<feature type="region of interest" description="Disordered" evidence="1">
    <location>
        <begin position="1"/>
        <end position="39"/>
    </location>
</feature>
<dbReference type="InterPro" id="IPR029016">
    <property type="entry name" value="GAF-like_dom_sf"/>
</dbReference>
<dbReference type="Pfam" id="PF00990">
    <property type="entry name" value="GGDEF"/>
    <property type="match status" value="1"/>
</dbReference>
<dbReference type="InterPro" id="IPR003018">
    <property type="entry name" value="GAF"/>
</dbReference>
<reference evidence="3" key="1">
    <citation type="submission" date="2020-05" db="EMBL/GenBank/DDBJ databases">
        <authorList>
            <person name="Chiriac C."/>
            <person name="Salcher M."/>
            <person name="Ghai R."/>
            <person name="Kavagutti S V."/>
        </authorList>
    </citation>
    <scope>NUCLEOTIDE SEQUENCE</scope>
</reference>
<dbReference type="InterPro" id="IPR050469">
    <property type="entry name" value="Diguanylate_Cyclase"/>
</dbReference>
<dbReference type="InterPro" id="IPR043128">
    <property type="entry name" value="Rev_trsase/Diguanyl_cyclase"/>
</dbReference>
<dbReference type="FunFam" id="3.30.70.270:FF:000001">
    <property type="entry name" value="Diguanylate cyclase domain protein"/>
    <property type="match status" value="1"/>
</dbReference>
<dbReference type="AlphaFoldDB" id="A0A6J6TP39"/>
<dbReference type="EMBL" id="CAEZYU010000075">
    <property type="protein sequence ID" value="CAB4749170.1"/>
    <property type="molecule type" value="Genomic_DNA"/>
</dbReference>
<dbReference type="GO" id="GO:0052621">
    <property type="term" value="F:diguanylate cyclase activity"/>
    <property type="evidence" value="ECO:0007669"/>
    <property type="project" value="TreeGrafter"/>
</dbReference>
<dbReference type="Gene3D" id="3.30.70.270">
    <property type="match status" value="1"/>
</dbReference>
<protein>
    <submittedName>
        <fullName evidence="3">Unannotated protein</fullName>
    </submittedName>
</protein>